<keyword evidence="5" id="KW-0472">Membrane</keyword>
<evidence type="ECO:0000256" key="4">
    <source>
        <dbReference type="SAM" id="MobiDB-lite"/>
    </source>
</evidence>
<dbReference type="KEGG" id="ota:OT_ostta05g02100"/>
<gene>
    <name evidence="6" type="ORF">OT_ostta05g02100</name>
</gene>
<feature type="region of interest" description="Disordered" evidence="4">
    <location>
        <begin position="1193"/>
        <end position="1215"/>
    </location>
</feature>
<evidence type="ECO:0000256" key="3">
    <source>
        <dbReference type="SAM" id="Coils"/>
    </source>
</evidence>
<evidence type="ECO:0000256" key="2">
    <source>
        <dbReference type="ARBA" id="ARBA00022737"/>
    </source>
</evidence>
<dbReference type="InterPro" id="IPR011047">
    <property type="entry name" value="Quinoprotein_ADH-like_sf"/>
</dbReference>
<reference evidence="6 7" key="2">
    <citation type="journal article" date="2014" name="BMC Genomics">
        <title>An improved genome of the model marine alga Ostreococcus tauri unfolds by assessing Illumina de novo assemblies.</title>
        <authorList>
            <person name="Blanc-Mathieu R."/>
            <person name="Verhelst B."/>
            <person name="Derelle E."/>
            <person name="Rombauts S."/>
            <person name="Bouget F.Y."/>
            <person name="Carre I."/>
            <person name="Chateau A."/>
            <person name="Eyre-Walker A."/>
            <person name="Grimsley N."/>
            <person name="Moreau H."/>
            <person name="Piegu B."/>
            <person name="Rivals E."/>
            <person name="Schackwitz W."/>
            <person name="Van de Peer Y."/>
            <person name="Piganeau G."/>
        </authorList>
    </citation>
    <scope>NUCLEOTIDE SEQUENCE [LARGE SCALE GENOMIC DNA]</scope>
    <source>
        <strain evidence="7">OTTH 0595 / CCAP 157/2 / RCC745</strain>
    </source>
</reference>
<evidence type="ECO:0000256" key="5">
    <source>
        <dbReference type="SAM" id="Phobius"/>
    </source>
</evidence>
<keyword evidence="3" id="KW-0175">Coiled coil</keyword>
<dbReference type="PANTHER" id="PTHR22847:SF637">
    <property type="entry name" value="WD REPEAT DOMAIN 5B"/>
    <property type="match status" value="1"/>
</dbReference>
<dbReference type="InterPro" id="IPR015943">
    <property type="entry name" value="WD40/YVTN_repeat-like_dom_sf"/>
</dbReference>
<accession>A0A090M142</accession>
<feature type="coiled-coil region" evidence="3">
    <location>
        <begin position="1249"/>
        <end position="1280"/>
    </location>
</feature>
<comment type="caution">
    <text evidence="6">The sequence shown here is derived from an EMBL/GenBank/DDBJ whole genome shotgun (WGS) entry which is preliminary data.</text>
</comment>
<dbReference type="OrthoDB" id="10261640at2759"/>
<dbReference type="Gene3D" id="1.10.287.1490">
    <property type="match status" value="1"/>
</dbReference>
<feature type="coiled-coil region" evidence="3">
    <location>
        <begin position="1034"/>
        <end position="1113"/>
    </location>
</feature>
<dbReference type="GeneID" id="9835077"/>
<feature type="coiled-coil region" evidence="3">
    <location>
        <begin position="837"/>
        <end position="882"/>
    </location>
</feature>
<dbReference type="EMBL" id="CAID01000005">
    <property type="protein sequence ID" value="CEF97955.1"/>
    <property type="molecule type" value="Genomic_DNA"/>
</dbReference>
<reference evidence="7" key="1">
    <citation type="journal article" date="2006" name="Proc. Natl. Acad. Sci. U.S.A.">
        <title>Genome analysis of the smallest free-living eukaryote Ostreococcus tauri unveils many unique features.</title>
        <authorList>
            <person name="Derelle E."/>
            <person name="Ferraz C."/>
            <person name="Rombauts S."/>
            <person name="Rouze P."/>
            <person name="Worden A.Z."/>
            <person name="Robbens S."/>
            <person name="Partensky F."/>
            <person name="Degroeve S."/>
            <person name="Echeynie S."/>
            <person name="Cooke R."/>
            <person name="Saeys Y."/>
            <person name="Wuyts J."/>
            <person name="Jabbari K."/>
            <person name="Bowler C."/>
            <person name="Panaud O."/>
            <person name="Piegu B."/>
            <person name="Ball S.G."/>
            <person name="Ral J.-P."/>
            <person name="Bouget F.-Y."/>
            <person name="Piganeau G."/>
            <person name="De Baets B."/>
            <person name="Picard A."/>
            <person name="Delseny M."/>
            <person name="Demaille J."/>
            <person name="Van de Peer Y."/>
            <person name="Moreau H."/>
        </authorList>
    </citation>
    <scope>NUCLEOTIDE SEQUENCE [LARGE SCALE GENOMIC DNA]</scope>
    <source>
        <strain evidence="7">OTTH 0595 / CCAP 157/2 / RCC745</strain>
    </source>
</reference>
<dbReference type="PANTHER" id="PTHR22847">
    <property type="entry name" value="WD40 REPEAT PROTEIN"/>
    <property type="match status" value="1"/>
</dbReference>
<dbReference type="RefSeq" id="XP_022838990.1">
    <property type="nucleotide sequence ID" value="XM_022984238.1"/>
</dbReference>
<sequence>MHRHRRPPRRRRPRSMLNLIKKTVTDRVSDAIAHASARRDVTARGVKLSSTGALHLEKTSGAVNALALVMRGTEDPRLVGASSDGALRAWSTNTGALTSRVRAHEGEARALETSGTAGTGKMLLISAGGKGGVVVARDAISGTIETEHTGLEGLDAELGEVRCVAALRDGRVVAGDDEGRVFVWEHKDTLPCWRWSTKVNVGVESLSPRGRGKTPRTSPDAVNAVCGWTHRQSGEEFVATGNGRGSLQLWRMHQSKALATFDEDEGGHRGAIHAVCDNDGVIITAGADGRVLAWYVNENGELLGPPEAMDVGAHHTGSVLSVINISPGVVCTGGTDQRALIWDVKSRAMMFECPSTKAGAVMSLAFDDSADVLYTGCALNQISRWELPMGERMSPREHANDLPLLTRKLSYDSFESWDQNDAPAAHQSSVSHGSVAVETKLDTSSELTSAQSMLVRVTEELDEMKMSDRILSQKVASLENELRAERASLASAREEIEQLRRPAAPKGETFDATLKAKCEKMESIARKQKSKIDELKSTLKLAVDERRDKCDELEKLSKTVEGLRKELELARSSAPAKDATSLDVEEMMAAAERALLSPQQASEEAPSEIMRELHSIREEFISAEQTISKLNSRLSSVEEEKESISAQHARLVDETSRHADKLRAVQAELDGVRQESDAALTALREQLDQAQNRANALEKELSDAKVTLSARDAVADENAKSVDVLTVLQTENAAKDKRIKELDAKHSLARQKLENAVTKGKGFQQECTELKIKLQNAQDEADGQRKELAELKSQLNAARTLTDEFESRQALADAEAERVRAQLSEVQGEASKSDETMAQLHEDLKRADQRVREAEESVASSAERHQAELSELKRKFDSAVQKGKGFQQECAELKKQLQEREATHQEKCDAIMSRAGLNEANVQKLVDTMSAQREELEHLKQDFENTEKMSRRLQEENAKLKTTMEERTGAIDAARAELKEARSEAQRAINELKSLESQHKSEIIKSAQDIERLREALSTSEVERGHLVSQMRSTEEAQSELMKLRDCIQTYEAEMSALKSTVETAKAKFANAVAKGKGYQAEAAKLREELDHAKDTNDQVEDLSSSLEIASKKVSESARIIAEKDEMIARLIAQLKQSQASQGEDERGKNWLEQQARATAEAQASALADENERLRQEVAAASAAAQEAWAVASSHGVRPGESRPTSEIGSPVREGFPSRARSLYQHPTYRGAMSMIYERQDSMVPREDYDQVKEHCAKLKRELENAKAAAKEAVQQVINRLEMEVMAKVHAETLAKAAEAECKRAWAHAKDALATAREIQKKQLPIPVESLRPQPPPGTRAAAAMERDTSGALIIRQEHLLSVLIALLAFVIGAVFTGRKIR</sequence>
<keyword evidence="7" id="KW-1185">Reference proteome</keyword>
<dbReference type="SUPFAM" id="SSF57997">
    <property type="entry name" value="Tropomyosin"/>
    <property type="match status" value="1"/>
</dbReference>
<keyword evidence="5" id="KW-0812">Transmembrane</keyword>
<dbReference type="Gene3D" id="2.130.10.10">
    <property type="entry name" value="YVTN repeat-like/Quinoprotein amine dehydrogenase"/>
    <property type="match status" value="2"/>
</dbReference>
<dbReference type="SMART" id="SM00320">
    <property type="entry name" value="WD40"/>
    <property type="match status" value="5"/>
</dbReference>
<evidence type="ECO:0000313" key="6">
    <source>
        <dbReference type="EMBL" id="CEF97955.1"/>
    </source>
</evidence>
<dbReference type="Proteomes" id="UP000009170">
    <property type="component" value="Unassembled WGS sequence"/>
</dbReference>
<dbReference type="SUPFAM" id="SSF50998">
    <property type="entry name" value="Quinoprotein alcohol dehydrogenase-like"/>
    <property type="match status" value="1"/>
</dbReference>
<keyword evidence="1" id="KW-0853">WD repeat</keyword>
<organism evidence="6 7">
    <name type="scientific">Ostreococcus tauri</name>
    <name type="common">Marine green alga</name>
    <dbReference type="NCBI Taxonomy" id="70448"/>
    <lineage>
        <taxon>Eukaryota</taxon>
        <taxon>Viridiplantae</taxon>
        <taxon>Chlorophyta</taxon>
        <taxon>Mamiellophyceae</taxon>
        <taxon>Mamiellales</taxon>
        <taxon>Bathycoccaceae</taxon>
        <taxon>Ostreococcus</taxon>
    </lineage>
</organism>
<dbReference type="GO" id="GO:1990234">
    <property type="term" value="C:transferase complex"/>
    <property type="evidence" value="ECO:0007669"/>
    <property type="project" value="UniProtKB-ARBA"/>
</dbReference>
<name>A0A090M142_OSTTA</name>
<keyword evidence="2" id="KW-0677">Repeat</keyword>
<feature type="coiled-coil region" evidence="3">
    <location>
        <begin position="475"/>
        <end position="573"/>
    </location>
</feature>
<proteinExistence type="predicted"/>
<feature type="coiled-coil region" evidence="3">
    <location>
        <begin position="922"/>
        <end position="1005"/>
    </location>
</feature>
<feature type="coiled-coil region" evidence="3">
    <location>
        <begin position="1157"/>
        <end position="1184"/>
    </location>
</feature>
<feature type="transmembrane region" description="Helical" evidence="5">
    <location>
        <begin position="1359"/>
        <end position="1378"/>
    </location>
</feature>
<evidence type="ECO:0000313" key="7">
    <source>
        <dbReference type="Proteomes" id="UP000009170"/>
    </source>
</evidence>
<dbReference type="InterPro" id="IPR001680">
    <property type="entry name" value="WD40_rpt"/>
</dbReference>
<feature type="coiled-coil region" evidence="3">
    <location>
        <begin position="620"/>
        <end position="808"/>
    </location>
</feature>
<protein>
    <submittedName>
        <fullName evidence="6">WD40 repeat</fullName>
    </submittedName>
</protein>
<dbReference type="InParanoid" id="A0A090M142"/>
<evidence type="ECO:0000256" key="1">
    <source>
        <dbReference type="ARBA" id="ARBA00022574"/>
    </source>
</evidence>
<keyword evidence="5" id="KW-1133">Transmembrane helix</keyword>